<dbReference type="AlphaFoldDB" id="A0A3A4NDW4"/>
<protein>
    <submittedName>
        <fullName evidence="10">Flagellar motor protein MotB</fullName>
    </submittedName>
</protein>
<keyword evidence="3" id="KW-1003">Cell membrane</keyword>
<evidence type="ECO:0000256" key="3">
    <source>
        <dbReference type="ARBA" id="ARBA00022475"/>
    </source>
</evidence>
<evidence type="ECO:0000259" key="9">
    <source>
        <dbReference type="PROSITE" id="PS51123"/>
    </source>
</evidence>
<keyword evidence="10" id="KW-0969">Cilium</keyword>
<gene>
    <name evidence="10" type="ORF">C4520_20630</name>
</gene>
<dbReference type="Proteomes" id="UP000265882">
    <property type="component" value="Unassembled WGS sequence"/>
</dbReference>
<evidence type="ECO:0000256" key="1">
    <source>
        <dbReference type="ARBA" id="ARBA00004162"/>
    </source>
</evidence>
<keyword evidence="4 8" id="KW-0812">Transmembrane</keyword>
<reference evidence="10 11" key="1">
    <citation type="journal article" date="2017" name="ISME J.">
        <title>Energy and carbon metabolisms in a deep terrestrial subsurface fluid microbial community.</title>
        <authorList>
            <person name="Momper L."/>
            <person name="Jungbluth S.P."/>
            <person name="Lee M.D."/>
            <person name="Amend J.P."/>
        </authorList>
    </citation>
    <scope>NUCLEOTIDE SEQUENCE [LARGE SCALE GENOMIC DNA]</scope>
    <source>
        <strain evidence="10">SURF_5</strain>
    </source>
</reference>
<evidence type="ECO:0000313" key="11">
    <source>
        <dbReference type="Proteomes" id="UP000265882"/>
    </source>
</evidence>
<dbReference type="Pfam" id="PF13677">
    <property type="entry name" value="MotB_plug"/>
    <property type="match status" value="1"/>
</dbReference>
<organism evidence="10 11">
    <name type="scientific">Abyssobacteria bacterium (strain SURF_5)</name>
    <dbReference type="NCBI Taxonomy" id="2093360"/>
    <lineage>
        <taxon>Bacteria</taxon>
        <taxon>Pseudomonadati</taxon>
        <taxon>Candidatus Hydrogenedentota</taxon>
        <taxon>Candidatus Abyssobacteria</taxon>
    </lineage>
</organism>
<dbReference type="Pfam" id="PF00691">
    <property type="entry name" value="OmpA"/>
    <property type="match status" value="1"/>
</dbReference>
<keyword evidence="10" id="KW-0966">Cell projection</keyword>
<dbReference type="PANTHER" id="PTHR30329">
    <property type="entry name" value="STATOR ELEMENT OF FLAGELLAR MOTOR COMPLEX"/>
    <property type="match status" value="1"/>
</dbReference>
<comment type="subcellular location">
    <subcellularLocation>
        <location evidence="1">Cell membrane</location>
        <topology evidence="1">Single-pass membrane protein</topology>
    </subcellularLocation>
</comment>
<dbReference type="InterPro" id="IPR036737">
    <property type="entry name" value="OmpA-like_sf"/>
</dbReference>
<evidence type="ECO:0000313" key="10">
    <source>
        <dbReference type="EMBL" id="RJP14980.1"/>
    </source>
</evidence>
<evidence type="ECO:0000256" key="8">
    <source>
        <dbReference type="SAM" id="Phobius"/>
    </source>
</evidence>
<evidence type="ECO:0000256" key="7">
    <source>
        <dbReference type="PROSITE-ProRule" id="PRU00473"/>
    </source>
</evidence>
<keyword evidence="5 8" id="KW-1133">Transmembrane helix</keyword>
<comment type="caution">
    <text evidence="10">The sequence shown here is derived from an EMBL/GenBank/DDBJ whole genome shotgun (WGS) entry which is preliminary data.</text>
</comment>
<dbReference type="PROSITE" id="PS51123">
    <property type="entry name" value="OMPA_2"/>
    <property type="match status" value="1"/>
</dbReference>
<dbReference type="InterPro" id="IPR025713">
    <property type="entry name" value="MotB-like_N_dom"/>
</dbReference>
<sequence length="242" mass="27050">MSKYSNNGNGKNGVELPTAPGWMVTYGDIMGLLLTFFVLLMSYSTIREEEFRRALGSFQEALGILPHERSVIVFEQVPNIRSIPAIPPHEIVRRIRKSIASAGLSGGINVTEEREGVRVTIESPILFDSGKAELRMEASPLLNELTAILAENPHEVVVEGHTDTVPIHTDEFPSNWELSTARAISVARYMFHNGELDAKRFTVAGYGEYHPIAPNDTEEGRQKNRRVEILLKYMDKEQGSDL</sequence>
<feature type="domain" description="OmpA-like" evidence="9">
    <location>
        <begin position="114"/>
        <end position="235"/>
    </location>
</feature>
<dbReference type="Gene3D" id="3.30.1330.60">
    <property type="entry name" value="OmpA-like domain"/>
    <property type="match status" value="1"/>
</dbReference>
<feature type="transmembrane region" description="Helical" evidence="8">
    <location>
        <begin position="20"/>
        <end position="43"/>
    </location>
</feature>
<comment type="similarity">
    <text evidence="2">Belongs to the MotB family.</text>
</comment>
<evidence type="ECO:0000256" key="2">
    <source>
        <dbReference type="ARBA" id="ARBA00008914"/>
    </source>
</evidence>
<dbReference type="InterPro" id="IPR050330">
    <property type="entry name" value="Bact_OuterMem_StrucFunc"/>
</dbReference>
<dbReference type="EMBL" id="QZKU01000139">
    <property type="protein sequence ID" value="RJP14980.1"/>
    <property type="molecule type" value="Genomic_DNA"/>
</dbReference>
<keyword evidence="6 7" id="KW-0472">Membrane</keyword>
<evidence type="ECO:0000256" key="5">
    <source>
        <dbReference type="ARBA" id="ARBA00022989"/>
    </source>
</evidence>
<dbReference type="InterPro" id="IPR006665">
    <property type="entry name" value="OmpA-like"/>
</dbReference>
<dbReference type="CDD" id="cd07185">
    <property type="entry name" value="OmpA_C-like"/>
    <property type="match status" value="1"/>
</dbReference>
<keyword evidence="10" id="KW-0282">Flagellum</keyword>
<dbReference type="SUPFAM" id="SSF103088">
    <property type="entry name" value="OmpA-like"/>
    <property type="match status" value="1"/>
</dbReference>
<name>A0A3A4NDW4_ABYX5</name>
<evidence type="ECO:0000256" key="4">
    <source>
        <dbReference type="ARBA" id="ARBA00022692"/>
    </source>
</evidence>
<dbReference type="PANTHER" id="PTHR30329:SF21">
    <property type="entry name" value="LIPOPROTEIN YIAD-RELATED"/>
    <property type="match status" value="1"/>
</dbReference>
<accession>A0A3A4NDW4</accession>
<evidence type="ECO:0000256" key="6">
    <source>
        <dbReference type="ARBA" id="ARBA00023136"/>
    </source>
</evidence>
<dbReference type="GO" id="GO:0005886">
    <property type="term" value="C:plasma membrane"/>
    <property type="evidence" value="ECO:0007669"/>
    <property type="project" value="UniProtKB-SubCell"/>
</dbReference>
<proteinExistence type="inferred from homology"/>